<keyword evidence="3" id="KW-1185">Reference proteome</keyword>
<proteinExistence type="predicted"/>
<evidence type="ECO:0000313" key="3">
    <source>
        <dbReference type="Proteomes" id="UP000187406"/>
    </source>
</evidence>
<comment type="caution">
    <text evidence="2">The sequence shown here is derived from an EMBL/GenBank/DDBJ whole genome shotgun (WGS) entry which is preliminary data.</text>
</comment>
<dbReference type="EMBL" id="BDDD01000118">
    <property type="protein sequence ID" value="GAV59553.1"/>
    <property type="molecule type" value="Genomic_DNA"/>
</dbReference>
<feature type="region of interest" description="Disordered" evidence="1">
    <location>
        <begin position="74"/>
        <end position="110"/>
    </location>
</feature>
<reference evidence="3" key="1">
    <citation type="submission" date="2016-04" db="EMBL/GenBank/DDBJ databases">
        <title>Cephalotus genome sequencing.</title>
        <authorList>
            <person name="Fukushima K."/>
            <person name="Hasebe M."/>
            <person name="Fang X."/>
        </authorList>
    </citation>
    <scope>NUCLEOTIDE SEQUENCE [LARGE SCALE GENOMIC DNA]</scope>
    <source>
        <strain evidence="3">cv. St1</strain>
    </source>
</reference>
<gene>
    <name evidence="2" type="ORF">CFOL_v3_03084</name>
</gene>
<protein>
    <submittedName>
        <fullName evidence="2">UBN2_2 domain-containing protein</fullName>
    </submittedName>
</protein>
<accession>A0A1Q3AVH0</accession>
<evidence type="ECO:0000313" key="2">
    <source>
        <dbReference type="EMBL" id="GAV59553.1"/>
    </source>
</evidence>
<dbReference type="Pfam" id="PF14223">
    <property type="entry name" value="Retrotran_gag_2"/>
    <property type="match status" value="1"/>
</dbReference>
<sequence length="110" mass="12135">MKLSDRSSLVEHINNFTKVTNQFESASIKLNKKLQELLFLCFLQDSCNTAVQEISSTIKGDLNPDGVVSSIMDEEMHRKVSSGDGPYTSSSSTTLAVENRGRSKSKGRFS</sequence>
<organism evidence="2 3">
    <name type="scientific">Cephalotus follicularis</name>
    <name type="common">Albany pitcher plant</name>
    <dbReference type="NCBI Taxonomy" id="3775"/>
    <lineage>
        <taxon>Eukaryota</taxon>
        <taxon>Viridiplantae</taxon>
        <taxon>Streptophyta</taxon>
        <taxon>Embryophyta</taxon>
        <taxon>Tracheophyta</taxon>
        <taxon>Spermatophyta</taxon>
        <taxon>Magnoliopsida</taxon>
        <taxon>eudicotyledons</taxon>
        <taxon>Gunneridae</taxon>
        <taxon>Pentapetalae</taxon>
        <taxon>rosids</taxon>
        <taxon>fabids</taxon>
        <taxon>Oxalidales</taxon>
        <taxon>Cephalotaceae</taxon>
        <taxon>Cephalotus</taxon>
    </lineage>
</organism>
<dbReference type="AlphaFoldDB" id="A0A1Q3AVH0"/>
<dbReference type="Proteomes" id="UP000187406">
    <property type="component" value="Unassembled WGS sequence"/>
</dbReference>
<dbReference type="InParanoid" id="A0A1Q3AVH0"/>
<dbReference type="OrthoDB" id="1283342at2759"/>
<evidence type="ECO:0000256" key="1">
    <source>
        <dbReference type="SAM" id="MobiDB-lite"/>
    </source>
</evidence>
<name>A0A1Q3AVH0_CEPFO</name>